<dbReference type="SUPFAM" id="SSF54001">
    <property type="entry name" value="Cysteine proteinases"/>
    <property type="match status" value="1"/>
</dbReference>
<evidence type="ECO:0000256" key="7">
    <source>
        <dbReference type="SAM" id="SignalP"/>
    </source>
</evidence>
<dbReference type="Proteomes" id="UP000308267">
    <property type="component" value="Unassembled WGS sequence"/>
</dbReference>
<reference evidence="9 10" key="1">
    <citation type="journal article" date="2019" name="BMC Genomics">
        <title>New insights from Opisthorchis felineus genome: update on genomics of the epidemiologically important liver flukes.</title>
        <authorList>
            <person name="Ershov N.I."/>
            <person name="Mordvinov V.A."/>
            <person name="Prokhortchouk E.B."/>
            <person name="Pakharukova M.Y."/>
            <person name="Gunbin K.V."/>
            <person name="Ustyantsev K."/>
            <person name="Genaev M.A."/>
            <person name="Blinov A.G."/>
            <person name="Mazur A."/>
            <person name="Boulygina E."/>
            <person name="Tsygankova S."/>
            <person name="Khrameeva E."/>
            <person name="Chekanov N."/>
            <person name="Fan G."/>
            <person name="Xiao A."/>
            <person name="Zhang H."/>
            <person name="Xu X."/>
            <person name="Yang H."/>
            <person name="Solovyev V."/>
            <person name="Lee S.M."/>
            <person name="Liu X."/>
            <person name="Afonnikov D.A."/>
            <person name="Skryabin K.G."/>
        </authorList>
    </citation>
    <scope>NUCLEOTIDE SEQUENCE [LARGE SCALE GENOMIC DNA]</scope>
    <source>
        <strain evidence="9">AK-0245</strain>
        <tissue evidence="9">Whole organism</tissue>
    </source>
</reference>
<dbReference type="SMART" id="SM00645">
    <property type="entry name" value="Pept_C1"/>
    <property type="match status" value="1"/>
</dbReference>
<sequence>MLVLVTLSLIVWSNCGTCHEVYDWDVLLTANKKSDIILKNRLSCIESLNEHLNYTVHMAWEKFKTEFDRNYTDPEEQLERLNAFCQSFLQVRENNVAYREVDWREKGAVTPVRFQGACGSCWSFAAAGAIEGHYYIQERILETLSTQQLVDCSWDYNNRGCKGGSSLNSFRYVKDTGGLELDQDYPYVSDRTNKPNPACGFDQTTWKVLVSGHVMLPFFDEEALLQAVGYYGPVTLSVDTTPVSFRAYQSGIYDDPACGTTLREVDHAMLLVGYGEEEGVPYWLIKNSWGDHWVLLASTLE</sequence>
<dbReference type="InterPro" id="IPR013201">
    <property type="entry name" value="Prot_inhib_I29"/>
</dbReference>
<dbReference type="STRING" id="147828.A0A4S2LR41"/>
<feature type="signal peptide" evidence="7">
    <location>
        <begin position="1"/>
        <end position="18"/>
    </location>
</feature>
<dbReference type="EMBL" id="SJOL01006461">
    <property type="protein sequence ID" value="TGZ66240.1"/>
    <property type="molecule type" value="Genomic_DNA"/>
</dbReference>
<dbReference type="Pfam" id="PF00112">
    <property type="entry name" value="Peptidase_C1"/>
    <property type="match status" value="1"/>
</dbReference>
<feature type="chain" id="PRO_5020348594" description="Peptidase C1A papain C-terminal domain-containing protein" evidence="7">
    <location>
        <begin position="19"/>
        <end position="301"/>
    </location>
</feature>
<evidence type="ECO:0000256" key="5">
    <source>
        <dbReference type="ARBA" id="ARBA00023145"/>
    </source>
</evidence>
<dbReference type="InterPro" id="IPR000169">
    <property type="entry name" value="Pept_cys_AS"/>
</dbReference>
<dbReference type="PRINTS" id="PR00705">
    <property type="entry name" value="PAPAIN"/>
</dbReference>
<name>A0A4S2LR41_OPIFE</name>
<organism evidence="9 10">
    <name type="scientific">Opisthorchis felineus</name>
    <dbReference type="NCBI Taxonomy" id="147828"/>
    <lineage>
        <taxon>Eukaryota</taxon>
        <taxon>Metazoa</taxon>
        <taxon>Spiralia</taxon>
        <taxon>Lophotrochozoa</taxon>
        <taxon>Platyhelminthes</taxon>
        <taxon>Trematoda</taxon>
        <taxon>Digenea</taxon>
        <taxon>Opisthorchiida</taxon>
        <taxon>Opisthorchiata</taxon>
        <taxon>Opisthorchiidae</taxon>
        <taxon>Opisthorchis</taxon>
    </lineage>
</organism>
<dbReference type="InterPro" id="IPR013128">
    <property type="entry name" value="Peptidase_C1A"/>
</dbReference>
<evidence type="ECO:0000313" key="9">
    <source>
        <dbReference type="EMBL" id="TGZ66240.1"/>
    </source>
</evidence>
<dbReference type="CDD" id="cd02248">
    <property type="entry name" value="Peptidase_C1A"/>
    <property type="match status" value="1"/>
</dbReference>
<keyword evidence="5" id="KW-0865">Zymogen</keyword>
<evidence type="ECO:0000256" key="2">
    <source>
        <dbReference type="ARBA" id="ARBA00022670"/>
    </source>
</evidence>
<evidence type="ECO:0000256" key="3">
    <source>
        <dbReference type="ARBA" id="ARBA00022801"/>
    </source>
</evidence>
<dbReference type="PROSITE" id="PS00639">
    <property type="entry name" value="THIOL_PROTEASE_HIS"/>
    <property type="match status" value="1"/>
</dbReference>
<dbReference type="GO" id="GO:0008234">
    <property type="term" value="F:cysteine-type peptidase activity"/>
    <property type="evidence" value="ECO:0007669"/>
    <property type="project" value="UniProtKB-KW"/>
</dbReference>
<evidence type="ECO:0000256" key="1">
    <source>
        <dbReference type="ARBA" id="ARBA00008455"/>
    </source>
</evidence>
<dbReference type="PANTHER" id="PTHR12411">
    <property type="entry name" value="CYSTEINE PROTEASE FAMILY C1-RELATED"/>
    <property type="match status" value="1"/>
</dbReference>
<evidence type="ECO:0000259" key="8">
    <source>
        <dbReference type="SMART" id="SM00645"/>
    </source>
</evidence>
<keyword evidence="10" id="KW-1185">Reference proteome</keyword>
<keyword evidence="3" id="KW-0378">Hydrolase</keyword>
<evidence type="ECO:0000256" key="4">
    <source>
        <dbReference type="ARBA" id="ARBA00022807"/>
    </source>
</evidence>
<evidence type="ECO:0000313" key="10">
    <source>
        <dbReference type="Proteomes" id="UP000308267"/>
    </source>
</evidence>
<proteinExistence type="inferred from homology"/>
<dbReference type="GO" id="GO:0006508">
    <property type="term" value="P:proteolysis"/>
    <property type="evidence" value="ECO:0007669"/>
    <property type="project" value="UniProtKB-KW"/>
</dbReference>
<comment type="similarity">
    <text evidence="1">Belongs to the peptidase C1 family.</text>
</comment>
<dbReference type="Pfam" id="PF08246">
    <property type="entry name" value="Inhibitor_I29"/>
    <property type="match status" value="1"/>
</dbReference>
<dbReference type="PROSITE" id="PS00139">
    <property type="entry name" value="THIOL_PROTEASE_CYS"/>
    <property type="match status" value="1"/>
</dbReference>
<dbReference type="InterPro" id="IPR000668">
    <property type="entry name" value="Peptidase_C1A_C"/>
</dbReference>
<feature type="domain" description="Peptidase C1A papain C-terminal" evidence="8">
    <location>
        <begin position="97"/>
        <end position="299"/>
    </location>
</feature>
<gene>
    <name evidence="9" type="ORF">CRM22_005425</name>
</gene>
<keyword evidence="2" id="KW-0645">Protease</keyword>
<dbReference type="Gene3D" id="3.90.70.10">
    <property type="entry name" value="Cysteine proteinases"/>
    <property type="match status" value="1"/>
</dbReference>
<dbReference type="AlphaFoldDB" id="A0A4S2LR41"/>
<keyword evidence="7" id="KW-0732">Signal</keyword>
<dbReference type="InterPro" id="IPR038765">
    <property type="entry name" value="Papain-like_cys_pep_sf"/>
</dbReference>
<protein>
    <recommendedName>
        <fullName evidence="8">Peptidase C1A papain C-terminal domain-containing protein</fullName>
    </recommendedName>
</protein>
<dbReference type="FunFam" id="3.90.70.10:FF:000332">
    <property type="entry name" value="Cathepsin L1"/>
    <property type="match status" value="1"/>
</dbReference>
<comment type="caution">
    <text evidence="9">The sequence shown here is derived from an EMBL/GenBank/DDBJ whole genome shotgun (WGS) entry which is preliminary data.</text>
</comment>
<accession>A0A4S2LR41</accession>
<evidence type="ECO:0000256" key="6">
    <source>
        <dbReference type="ARBA" id="ARBA00023157"/>
    </source>
</evidence>
<keyword evidence="4" id="KW-0788">Thiol protease</keyword>
<dbReference type="InterPro" id="IPR025660">
    <property type="entry name" value="Pept_his_AS"/>
</dbReference>
<dbReference type="OrthoDB" id="6064724at2759"/>
<dbReference type="InterPro" id="IPR039417">
    <property type="entry name" value="Peptidase_C1A_papain-like"/>
</dbReference>
<keyword evidence="6" id="KW-1015">Disulfide bond</keyword>